<evidence type="ECO:0000313" key="7">
    <source>
        <dbReference type="Proteomes" id="UP000321181"/>
    </source>
</evidence>
<evidence type="ECO:0000256" key="1">
    <source>
        <dbReference type="ARBA" id="ARBA00023015"/>
    </source>
</evidence>
<name>A0A512DAY4_9CELL</name>
<dbReference type="SUPFAM" id="SSF46894">
    <property type="entry name" value="C-terminal effector domain of the bipartite response regulators"/>
    <property type="match status" value="1"/>
</dbReference>
<evidence type="ECO:0000259" key="5">
    <source>
        <dbReference type="PROSITE" id="PS50043"/>
    </source>
</evidence>
<evidence type="ECO:0000256" key="4">
    <source>
        <dbReference type="SAM" id="MobiDB-lite"/>
    </source>
</evidence>
<dbReference type="GO" id="GO:0006355">
    <property type="term" value="P:regulation of DNA-templated transcription"/>
    <property type="evidence" value="ECO:0007669"/>
    <property type="project" value="InterPro"/>
</dbReference>
<dbReference type="InterPro" id="IPR000792">
    <property type="entry name" value="Tscrpt_reg_LuxR_C"/>
</dbReference>
<dbReference type="Pfam" id="PF00196">
    <property type="entry name" value="GerE"/>
    <property type="match status" value="1"/>
</dbReference>
<feature type="domain" description="HTH luxR-type" evidence="5">
    <location>
        <begin position="113"/>
        <end position="178"/>
    </location>
</feature>
<proteinExistence type="predicted"/>
<dbReference type="CDD" id="cd06170">
    <property type="entry name" value="LuxR_C_like"/>
    <property type="match status" value="1"/>
</dbReference>
<dbReference type="SMART" id="SM00421">
    <property type="entry name" value="HTH_LUXR"/>
    <property type="match status" value="1"/>
</dbReference>
<dbReference type="InterPro" id="IPR036388">
    <property type="entry name" value="WH-like_DNA-bd_sf"/>
</dbReference>
<reference evidence="6 7" key="1">
    <citation type="submission" date="2019-07" db="EMBL/GenBank/DDBJ databases">
        <title>Whole genome shotgun sequence of Cellulomonas aerilata NBRC 106308.</title>
        <authorList>
            <person name="Hosoyama A."/>
            <person name="Uohara A."/>
            <person name="Ohji S."/>
            <person name="Ichikawa N."/>
        </authorList>
    </citation>
    <scope>NUCLEOTIDE SEQUENCE [LARGE SCALE GENOMIC DNA]</scope>
    <source>
        <strain evidence="6 7">NBRC 106308</strain>
    </source>
</reference>
<dbReference type="PANTHER" id="PTHR44688">
    <property type="entry name" value="DNA-BINDING TRANSCRIPTIONAL ACTIVATOR DEVR_DOSR"/>
    <property type="match status" value="1"/>
</dbReference>
<dbReference type="Gene3D" id="1.10.10.10">
    <property type="entry name" value="Winged helix-like DNA-binding domain superfamily/Winged helix DNA-binding domain"/>
    <property type="match status" value="1"/>
</dbReference>
<dbReference type="Proteomes" id="UP000321181">
    <property type="component" value="Unassembled WGS sequence"/>
</dbReference>
<keyword evidence="1" id="KW-0805">Transcription regulation</keyword>
<accession>A0A512DAY4</accession>
<sequence length="181" mass="18838">MTIETLRTTAHAERTVAPVSPVRRPGSTGPMCIVVNELAEGGGETLVNNLGRRGSTRVILLARHAARRDLVQLLAGGVRGGVTADPRRLAALQARTAAAPAAPAPEPEPEAAPAPELPDLTAREIGVLELVAAGRTNRRIGEELGLSALTVKSHLARISRKLGTGDRAELVAIVIRAGKIA</sequence>
<evidence type="ECO:0000313" key="6">
    <source>
        <dbReference type="EMBL" id="GEO33642.1"/>
    </source>
</evidence>
<feature type="region of interest" description="Disordered" evidence="4">
    <location>
        <begin position="94"/>
        <end position="117"/>
    </location>
</feature>
<dbReference type="PROSITE" id="PS50043">
    <property type="entry name" value="HTH_LUXR_2"/>
    <property type="match status" value="1"/>
</dbReference>
<feature type="compositionally biased region" description="Pro residues" evidence="4">
    <location>
        <begin position="102"/>
        <end position="116"/>
    </location>
</feature>
<gene>
    <name evidence="6" type="ORF">CAE01nite_13670</name>
</gene>
<dbReference type="PRINTS" id="PR00038">
    <property type="entry name" value="HTHLUXR"/>
</dbReference>
<keyword evidence="7" id="KW-1185">Reference proteome</keyword>
<evidence type="ECO:0000256" key="2">
    <source>
        <dbReference type="ARBA" id="ARBA00023125"/>
    </source>
</evidence>
<dbReference type="PANTHER" id="PTHR44688:SF16">
    <property type="entry name" value="DNA-BINDING TRANSCRIPTIONAL ACTIVATOR DEVR_DOSR"/>
    <property type="match status" value="1"/>
</dbReference>
<dbReference type="InterPro" id="IPR016032">
    <property type="entry name" value="Sig_transdc_resp-reg_C-effctor"/>
</dbReference>
<dbReference type="PROSITE" id="PS00622">
    <property type="entry name" value="HTH_LUXR_1"/>
    <property type="match status" value="1"/>
</dbReference>
<keyword evidence="2 6" id="KW-0238">DNA-binding</keyword>
<protein>
    <submittedName>
        <fullName evidence="6">DNA-binding response regulator</fullName>
    </submittedName>
</protein>
<keyword evidence="3" id="KW-0804">Transcription</keyword>
<dbReference type="EMBL" id="BJYY01000011">
    <property type="protein sequence ID" value="GEO33642.1"/>
    <property type="molecule type" value="Genomic_DNA"/>
</dbReference>
<dbReference type="AlphaFoldDB" id="A0A512DAY4"/>
<organism evidence="6 7">
    <name type="scientific">Cellulomonas aerilata</name>
    <dbReference type="NCBI Taxonomy" id="515326"/>
    <lineage>
        <taxon>Bacteria</taxon>
        <taxon>Bacillati</taxon>
        <taxon>Actinomycetota</taxon>
        <taxon>Actinomycetes</taxon>
        <taxon>Micrococcales</taxon>
        <taxon>Cellulomonadaceae</taxon>
        <taxon>Cellulomonas</taxon>
    </lineage>
</organism>
<dbReference type="RefSeq" id="WP_246131051.1">
    <property type="nucleotide sequence ID" value="NZ_BAAARM010000002.1"/>
</dbReference>
<evidence type="ECO:0000256" key="3">
    <source>
        <dbReference type="ARBA" id="ARBA00023163"/>
    </source>
</evidence>
<comment type="caution">
    <text evidence="6">The sequence shown here is derived from an EMBL/GenBank/DDBJ whole genome shotgun (WGS) entry which is preliminary data.</text>
</comment>
<dbReference type="GO" id="GO:0003677">
    <property type="term" value="F:DNA binding"/>
    <property type="evidence" value="ECO:0007669"/>
    <property type="project" value="UniProtKB-KW"/>
</dbReference>